<keyword evidence="4" id="KW-0808">Transferase</keyword>
<dbReference type="PROSITE" id="PS00108">
    <property type="entry name" value="PROTEIN_KINASE_ST"/>
    <property type="match status" value="1"/>
</dbReference>
<dbReference type="AlphaFoldDB" id="A0A4Y7PXY7"/>
<keyword evidence="4" id="KW-0418">Kinase</keyword>
<dbReference type="Pfam" id="PF00069">
    <property type="entry name" value="Pkinase"/>
    <property type="match status" value="1"/>
</dbReference>
<dbReference type="OrthoDB" id="4062651at2759"/>
<dbReference type="PROSITE" id="PS50011">
    <property type="entry name" value="PROTEIN_KINASE_DOM"/>
    <property type="match status" value="1"/>
</dbReference>
<evidence type="ECO:0000256" key="2">
    <source>
        <dbReference type="ARBA" id="ARBA00022840"/>
    </source>
</evidence>
<evidence type="ECO:0000313" key="5">
    <source>
        <dbReference type="Proteomes" id="UP000294933"/>
    </source>
</evidence>
<dbReference type="EMBL" id="ML170189">
    <property type="protein sequence ID" value="TDL20264.1"/>
    <property type="molecule type" value="Genomic_DNA"/>
</dbReference>
<feature type="domain" description="Protein kinase" evidence="3">
    <location>
        <begin position="349"/>
        <end position="620"/>
    </location>
</feature>
<reference evidence="4 5" key="1">
    <citation type="submission" date="2018-06" db="EMBL/GenBank/DDBJ databases">
        <title>A transcriptomic atlas of mushroom development highlights an independent origin of complex multicellularity.</title>
        <authorList>
            <consortium name="DOE Joint Genome Institute"/>
            <person name="Krizsan K."/>
            <person name="Almasi E."/>
            <person name="Merenyi Z."/>
            <person name="Sahu N."/>
            <person name="Viragh M."/>
            <person name="Koszo T."/>
            <person name="Mondo S."/>
            <person name="Kiss B."/>
            <person name="Balint B."/>
            <person name="Kues U."/>
            <person name="Barry K."/>
            <person name="Hegedus J.C."/>
            <person name="Henrissat B."/>
            <person name="Johnson J."/>
            <person name="Lipzen A."/>
            <person name="Ohm R."/>
            <person name="Nagy I."/>
            <person name="Pangilinan J."/>
            <person name="Yan J."/>
            <person name="Xiong Y."/>
            <person name="Grigoriev I.V."/>
            <person name="Hibbett D.S."/>
            <person name="Nagy L.G."/>
        </authorList>
    </citation>
    <scope>NUCLEOTIDE SEQUENCE [LARGE SCALE GENOMIC DNA]</scope>
    <source>
        <strain evidence="4 5">SZMC22713</strain>
    </source>
</reference>
<dbReference type="Gene3D" id="1.10.510.10">
    <property type="entry name" value="Transferase(Phosphotransferase) domain 1"/>
    <property type="match status" value="1"/>
</dbReference>
<dbReference type="CDD" id="cd00180">
    <property type="entry name" value="PKc"/>
    <property type="match status" value="1"/>
</dbReference>
<sequence>MQEIYSLWYERRHSSSQTWTHVFPDFLPEDLKNLKRLTFCVTTFEKWARFDLSMQKNIITNIGSITTNEKPNITALHSPDIPNFVKEFSAKLKRKRVADITTPKYTRLKARMVNPLDFFEEVDASSNVDVDELEILQYSTVFILFLPRLKTVTPNLWSDMITNIITCSNRNPAFTYGRKATWIPTLIIKNDTGDFRKYHPTSDFYVACQYGPLLLGEVCSDKGNEVGRCRMFLQAAAACRIVNFMRKPDRNIILLAIYVNKDFEAEQYLIFQPNAATDLEVTIVCSAVFDLSIGQQAFELCFQLYNYAQELPAIFDGFDIAKKDTLARMQMTLWFTLMPSLTTVTQSPSSSASARAPGPFSEPSTQAALQQHGYQLGAIFRHRPHVARALQVKSATRVVVKLVKGTQSGEISLLRMLNSNEMRRDESNHTIPLLEVWAIDSDLILVTPRCAAFTESLSLWLDQATAFALIRQLVDGVAFLHRHLIAHCDLKPDNIVLAALTGDRHVHIWLYIIDFGLARQLSTGDEIIQGFRGIKQWVGPEVTDGVSYNPIFADLWPVGKMIRSLSRALKQQTLRQPVGDIATALMLPTPNERPSMREAGRRLDELQGGMQDTGSVNAAG</sequence>
<evidence type="ECO:0000313" key="4">
    <source>
        <dbReference type="EMBL" id="TDL20264.1"/>
    </source>
</evidence>
<keyword evidence="5" id="KW-1185">Reference proteome</keyword>
<dbReference type="InterPro" id="IPR000719">
    <property type="entry name" value="Prot_kinase_dom"/>
</dbReference>
<proteinExistence type="predicted"/>
<evidence type="ECO:0000259" key="3">
    <source>
        <dbReference type="PROSITE" id="PS50011"/>
    </source>
</evidence>
<keyword evidence="2" id="KW-0067">ATP-binding</keyword>
<dbReference type="STRING" id="50990.A0A4Y7PXY7"/>
<protein>
    <submittedName>
        <fullName evidence="4">Kinase-like protein</fullName>
    </submittedName>
</protein>
<dbReference type="GO" id="GO:0005737">
    <property type="term" value="C:cytoplasm"/>
    <property type="evidence" value="ECO:0007669"/>
    <property type="project" value="TreeGrafter"/>
</dbReference>
<dbReference type="GO" id="GO:0004674">
    <property type="term" value="F:protein serine/threonine kinase activity"/>
    <property type="evidence" value="ECO:0007669"/>
    <property type="project" value="TreeGrafter"/>
</dbReference>
<dbReference type="VEuPathDB" id="FungiDB:BD410DRAFT_791036"/>
<accession>A0A4Y7PXY7</accession>
<keyword evidence="1" id="KW-0547">Nucleotide-binding</keyword>
<evidence type="ECO:0000256" key="1">
    <source>
        <dbReference type="ARBA" id="ARBA00022741"/>
    </source>
</evidence>
<dbReference type="SMART" id="SM00220">
    <property type="entry name" value="S_TKc"/>
    <property type="match status" value="1"/>
</dbReference>
<dbReference type="Proteomes" id="UP000294933">
    <property type="component" value="Unassembled WGS sequence"/>
</dbReference>
<dbReference type="GO" id="GO:0035556">
    <property type="term" value="P:intracellular signal transduction"/>
    <property type="evidence" value="ECO:0007669"/>
    <property type="project" value="TreeGrafter"/>
</dbReference>
<dbReference type="SUPFAM" id="SSF56112">
    <property type="entry name" value="Protein kinase-like (PK-like)"/>
    <property type="match status" value="1"/>
</dbReference>
<dbReference type="PANTHER" id="PTHR24346">
    <property type="entry name" value="MAP/MICROTUBULE AFFINITY-REGULATING KINASE"/>
    <property type="match status" value="1"/>
</dbReference>
<organism evidence="4 5">
    <name type="scientific">Rickenella mellea</name>
    <dbReference type="NCBI Taxonomy" id="50990"/>
    <lineage>
        <taxon>Eukaryota</taxon>
        <taxon>Fungi</taxon>
        <taxon>Dikarya</taxon>
        <taxon>Basidiomycota</taxon>
        <taxon>Agaricomycotina</taxon>
        <taxon>Agaricomycetes</taxon>
        <taxon>Hymenochaetales</taxon>
        <taxon>Rickenellaceae</taxon>
        <taxon>Rickenella</taxon>
    </lineage>
</organism>
<gene>
    <name evidence="4" type="ORF">BD410DRAFT_791036</name>
</gene>
<name>A0A4Y7PXY7_9AGAM</name>
<dbReference type="InterPro" id="IPR008271">
    <property type="entry name" value="Ser/Thr_kinase_AS"/>
</dbReference>
<dbReference type="PANTHER" id="PTHR24346:SF30">
    <property type="entry name" value="MATERNAL EMBRYONIC LEUCINE ZIPPER KINASE"/>
    <property type="match status" value="1"/>
</dbReference>
<dbReference type="InterPro" id="IPR011009">
    <property type="entry name" value="Kinase-like_dom_sf"/>
</dbReference>
<dbReference type="GO" id="GO:0005524">
    <property type="term" value="F:ATP binding"/>
    <property type="evidence" value="ECO:0007669"/>
    <property type="project" value="UniProtKB-KW"/>
</dbReference>